<dbReference type="RefSeq" id="WP_083103151.1">
    <property type="nucleotide sequence ID" value="NZ_CP020569.1"/>
</dbReference>
<dbReference type="AlphaFoldDB" id="A0A1V0TL26"/>
<name>A0A1V0TL26_9ACTN</name>
<accession>A0A1V0TL26</accession>
<dbReference type="EMBL" id="CP020569">
    <property type="protein sequence ID" value="ARF53498.1"/>
    <property type="molecule type" value="Genomic_DNA"/>
</dbReference>
<gene>
    <name evidence="2" type="ORF">B1H19_04330</name>
</gene>
<feature type="region of interest" description="Disordered" evidence="1">
    <location>
        <begin position="28"/>
        <end position="53"/>
    </location>
</feature>
<dbReference type="Proteomes" id="UP000192726">
    <property type="component" value="Chromosome"/>
</dbReference>
<evidence type="ECO:0000313" key="2">
    <source>
        <dbReference type="EMBL" id="ARF53498.1"/>
    </source>
</evidence>
<proteinExistence type="predicted"/>
<sequence length="101" mass="11019">MRGRSSLLKVVRDHLPFAHGGVVEVARHAPTGEARRDRHPADPPARAVQPARESPLVDMLARQGTTLNATMHINQRSAASNPRALTDRFADGIVRRLGTVN</sequence>
<keyword evidence="3" id="KW-1185">Reference proteome</keyword>
<evidence type="ECO:0000313" key="3">
    <source>
        <dbReference type="Proteomes" id="UP000192726"/>
    </source>
</evidence>
<evidence type="ECO:0000256" key="1">
    <source>
        <dbReference type="SAM" id="MobiDB-lite"/>
    </source>
</evidence>
<organism evidence="2 3">
    <name type="scientific">Streptomyces gilvosporeus</name>
    <dbReference type="NCBI Taxonomy" id="553510"/>
    <lineage>
        <taxon>Bacteria</taxon>
        <taxon>Bacillati</taxon>
        <taxon>Actinomycetota</taxon>
        <taxon>Actinomycetes</taxon>
        <taxon>Kitasatosporales</taxon>
        <taxon>Streptomycetaceae</taxon>
        <taxon>Streptomyces</taxon>
    </lineage>
</organism>
<protein>
    <submittedName>
        <fullName evidence="2">Uncharacterized protein</fullName>
    </submittedName>
</protein>
<dbReference type="KEGG" id="sgv:B1H19_04330"/>
<reference evidence="2 3" key="1">
    <citation type="submission" date="2017-04" db="EMBL/GenBank/DDBJ databases">
        <title>Complete Genome Sequence of Streptomyces gilvosporeus F607, a Capable Producer of Natamycin.</title>
        <authorList>
            <person name="Zong G."/>
            <person name="Zhong C."/>
            <person name="Fu J."/>
            <person name="Qin R."/>
            <person name="Cao G."/>
        </authorList>
    </citation>
    <scope>NUCLEOTIDE SEQUENCE [LARGE SCALE GENOMIC DNA]</scope>
    <source>
        <strain evidence="2 3">F607</strain>
    </source>
</reference>